<evidence type="ECO:0000256" key="2">
    <source>
        <dbReference type="SAM" id="MobiDB-lite"/>
    </source>
</evidence>
<evidence type="ECO:0000313" key="4">
    <source>
        <dbReference type="EMBL" id="CAL5031066.1"/>
    </source>
</evidence>
<dbReference type="SMART" id="SM00443">
    <property type="entry name" value="G_patch"/>
    <property type="match status" value="1"/>
</dbReference>
<reference evidence="4" key="1">
    <citation type="submission" date="2024-10" db="EMBL/GenBank/DDBJ databases">
        <authorList>
            <person name="Ryan C."/>
        </authorList>
    </citation>
    <scope>NUCLEOTIDE SEQUENCE [LARGE SCALE GENOMIC DNA]</scope>
</reference>
<dbReference type="EMBL" id="OZ075141">
    <property type="protein sequence ID" value="CAL5031066.1"/>
    <property type="molecule type" value="Genomic_DNA"/>
</dbReference>
<sequence length="627" mass="68953">MDADERRYTSHHRRDAGYGGENRRLDARTRWGTGIHSTSAHRANGPGRSGADYGRRPTQMRQRGSGDLPKPVHFVSAAVPSGNHEDSPNPASWSSSSWDPAPQATSSSPPALGSLASNTVVAKMMKRMNYKEGAGLGRNGQGIVAPVELIPRPKNAGLGTAEGRFTTGDLDPPLSAENWPKWDEAGGSSKKRKRDPPGFDGVKTHARRMEESAAAEAVARVQKALARPPRWSSGESRCHGEETETAAMVISKAMDRVREASASGALTAGALAREFTTLKERFPREYAAFRLADAAREIAEPLLRRTVFQFQQWDPLGDPSRGLDAVAGLRAALLDNGSNASPYAALVDDVVVGAVLLASTAGGRGWDARDPNPMIRLLETWGDALPVPSIQRVLELAVMPRLSAAVASWEPRWESVPCHVWLRPWAPLLGCSWLEPLYEMVRGKLGEALQGWHAARAGADRDMVLPWKDAFGPAAWDAFVARHVVPYLRRGLRAVRVTPPRQDDDGFRGVMRWAPAVVSVGDMARLLEEEFFGEWMDALCRWLWADRPTVAEATAWHEWWKRLLTPELLADERMRVPIEVGLQKISCAAQGLEIYRPPGWGQHGGEARSCRYRSRGRAAVGWGRNKR</sequence>
<evidence type="ECO:0000256" key="1">
    <source>
        <dbReference type="ARBA" id="ARBA00010900"/>
    </source>
</evidence>
<dbReference type="AlphaFoldDB" id="A0ABC9D3U6"/>
<feature type="region of interest" description="Disordered" evidence="2">
    <location>
        <begin position="155"/>
        <end position="202"/>
    </location>
</feature>
<dbReference type="InterPro" id="IPR000467">
    <property type="entry name" value="G_patch_dom"/>
</dbReference>
<gene>
    <name evidence="4" type="ORF">URODEC1_LOCUS81417</name>
</gene>
<dbReference type="Pfam" id="PF01585">
    <property type="entry name" value="G-patch"/>
    <property type="match status" value="1"/>
</dbReference>
<dbReference type="Pfam" id="PF07842">
    <property type="entry name" value="GCFC"/>
    <property type="match status" value="1"/>
</dbReference>
<proteinExistence type="inferred from homology"/>
<dbReference type="InterPro" id="IPR045211">
    <property type="entry name" value="TFP11/STIP/Ntr1"/>
</dbReference>
<dbReference type="Proteomes" id="UP001497457">
    <property type="component" value="Chromosome 31b"/>
</dbReference>
<dbReference type="PROSITE" id="PS50174">
    <property type="entry name" value="G_PATCH"/>
    <property type="match status" value="1"/>
</dbReference>
<dbReference type="PANTHER" id="PTHR23329">
    <property type="entry name" value="TUFTELIN-INTERACTING PROTEIN 11-RELATED"/>
    <property type="match status" value="1"/>
</dbReference>
<feature type="region of interest" description="Disordered" evidence="2">
    <location>
        <begin position="1"/>
        <end position="114"/>
    </location>
</feature>
<comment type="similarity">
    <text evidence="1">Belongs to the TFP11/STIP family.</text>
</comment>
<accession>A0ABC9D3U6</accession>
<name>A0ABC9D3U6_9POAL</name>
<evidence type="ECO:0000259" key="3">
    <source>
        <dbReference type="PROSITE" id="PS50174"/>
    </source>
</evidence>
<organism evidence="4 5">
    <name type="scientific">Urochloa decumbens</name>
    <dbReference type="NCBI Taxonomy" id="240449"/>
    <lineage>
        <taxon>Eukaryota</taxon>
        <taxon>Viridiplantae</taxon>
        <taxon>Streptophyta</taxon>
        <taxon>Embryophyta</taxon>
        <taxon>Tracheophyta</taxon>
        <taxon>Spermatophyta</taxon>
        <taxon>Magnoliopsida</taxon>
        <taxon>Liliopsida</taxon>
        <taxon>Poales</taxon>
        <taxon>Poaceae</taxon>
        <taxon>PACMAD clade</taxon>
        <taxon>Panicoideae</taxon>
        <taxon>Panicodae</taxon>
        <taxon>Paniceae</taxon>
        <taxon>Melinidinae</taxon>
        <taxon>Urochloa</taxon>
    </lineage>
</organism>
<feature type="compositionally biased region" description="Low complexity" evidence="2">
    <location>
        <begin position="88"/>
        <end position="114"/>
    </location>
</feature>
<feature type="domain" description="G-patch" evidence="3">
    <location>
        <begin position="117"/>
        <end position="163"/>
    </location>
</feature>
<dbReference type="InterPro" id="IPR022783">
    <property type="entry name" value="GCFC_dom"/>
</dbReference>
<evidence type="ECO:0000313" key="5">
    <source>
        <dbReference type="Proteomes" id="UP001497457"/>
    </source>
</evidence>
<dbReference type="PANTHER" id="PTHR23329:SF16">
    <property type="entry name" value="G-PATCH DOMAIN-CONTAINING PROTEIN"/>
    <property type="match status" value="1"/>
</dbReference>
<keyword evidence="5" id="KW-1185">Reference proteome</keyword>
<protein>
    <recommendedName>
        <fullName evidence="3">G-patch domain-containing protein</fullName>
    </recommendedName>
</protein>